<dbReference type="AlphaFoldDB" id="A0A9W5B8K4"/>
<sequence>MGLSSDGAEMFIDMDNADSDLLRLRGPGPDRAGPKIFQPLCGGNTRVPAYKLQEPRKASSAHAGTRIGAMAGDGV</sequence>
<dbReference type="EMBL" id="FBVY01000049">
    <property type="protein sequence ID" value="CUX04149.1"/>
    <property type="molecule type" value="Genomic_DNA"/>
</dbReference>
<proteinExistence type="predicted"/>
<evidence type="ECO:0000313" key="2">
    <source>
        <dbReference type="EMBL" id="CUX04149.1"/>
    </source>
</evidence>
<accession>A0A9W5B8K4</accession>
<dbReference type="Proteomes" id="UP000191933">
    <property type="component" value="Unassembled WGS sequence"/>
</dbReference>
<evidence type="ECO:0000313" key="3">
    <source>
        <dbReference type="Proteomes" id="UP000191933"/>
    </source>
</evidence>
<organism evidence="2 3">
    <name type="scientific">Agrobacterium genomosp. 2 str. CFBP 5494</name>
    <dbReference type="NCBI Taxonomy" id="1183436"/>
    <lineage>
        <taxon>Bacteria</taxon>
        <taxon>Pseudomonadati</taxon>
        <taxon>Pseudomonadota</taxon>
        <taxon>Alphaproteobacteria</taxon>
        <taxon>Hyphomicrobiales</taxon>
        <taxon>Rhizobiaceae</taxon>
        <taxon>Rhizobium/Agrobacterium group</taxon>
        <taxon>Agrobacterium</taxon>
        <taxon>Agrobacterium tumefaciens complex</taxon>
    </lineage>
</organism>
<comment type="caution">
    <text evidence="2">The sequence shown here is derived from an EMBL/GenBank/DDBJ whole genome shotgun (WGS) entry which is preliminary data.</text>
</comment>
<keyword evidence="3" id="KW-1185">Reference proteome</keyword>
<name>A0A9W5B8K4_9HYPH</name>
<protein>
    <submittedName>
        <fullName evidence="2">Uncharacterized protein</fullName>
    </submittedName>
</protein>
<feature type="region of interest" description="Disordered" evidence="1">
    <location>
        <begin position="54"/>
        <end position="75"/>
    </location>
</feature>
<gene>
    <name evidence="2" type="ORF">AGR2A_pc0167</name>
</gene>
<evidence type="ECO:0000256" key="1">
    <source>
        <dbReference type="SAM" id="MobiDB-lite"/>
    </source>
</evidence>
<reference evidence="2 3" key="1">
    <citation type="submission" date="2016-01" db="EMBL/GenBank/DDBJ databases">
        <authorList>
            <person name="Regsiter A."/>
            <person name="william w."/>
        </authorList>
    </citation>
    <scope>NUCLEOTIDE SEQUENCE [LARGE SCALE GENOMIC DNA]</scope>
    <source>
        <strain evidence="2 3">CFBP 5494</strain>
    </source>
</reference>